<dbReference type="PANTHER" id="PTHR36926">
    <property type="entry name" value="COLICIN V PRODUCTION PROTEIN"/>
    <property type="match status" value="1"/>
</dbReference>
<protein>
    <submittedName>
        <fullName evidence="7">Colicin V production protein</fullName>
    </submittedName>
</protein>
<evidence type="ECO:0000256" key="1">
    <source>
        <dbReference type="ARBA" id="ARBA00004141"/>
    </source>
</evidence>
<evidence type="ECO:0000256" key="6">
    <source>
        <dbReference type="SAM" id="Phobius"/>
    </source>
</evidence>
<feature type="transmembrane region" description="Helical" evidence="6">
    <location>
        <begin position="30"/>
        <end position="50"/>
    </location>
</feature>
<feature type="compositionally biased region" description="Basic and acidic residues" evidence="5">
    <location>
        <begin position="220"/>
        <end position="238"/>
    </location>
</feature>
<dbReference type="HOGENOM" id="CLU_092720_0_1_5"/>
<evidence type="ECO:0000313" key="8">
    <source>
        <dbReference type="Proteomes" id="UP000001953"/>
    </source>
</evidence>
<feature type="transmembrane region" description="Helical" evidence="6">
    <location>
        <begin position="57"/>
        <end position="78"/>
    </location>
</feature>
<reference evidence="7 8" key="1">
    <citation type="submission" date="2006-03" db="EMBL/GenBank/DDBJ databases">
        <title>Complete sequence of chromosome of Nitrobacter hamburgensis X14.</title>
        <authorList>
            <consortium name="US DOE Joint Genome Institute"/>
            <person name="Copeland A."/>
            <person name="Lucas S."/>
            <person name="Lapidus A."/>
            <person name="Barry K."/>
            <person name="Detter J.C."/>
            <person name="Glavina del Rio T."/>
            <person name="Hammon N."/>
            <person name="Israni S."/>
            <person name="Dalin E."/>
            <person name="Tice H."/>
            <person name="Pitluck S."/>
            <person name="Chain P."/>
            <person name="Malfatti S."/>
            <person name="Shin M."/>
            <person name="Vergez L."/>
            <person name="Schmutz J."/>
            <person name="Larimer F."/>
            <person name="Land M."/>
            <person name="Hauser L."/>
            <person name="Kyrpides N."/>
            <person name="Ivanova N."/>
            <person name="Ward B."/>
            <person name="Arp D."/>
            <person name="Klotz M."/>
            <person name="Stein L."/>
            <person name="O'Mullan G."/>
            <person name="Starkenburg S."/>
            <person name="Sayavedra L."/>
            <person name="Poret-Peterson A.T."/>
            <person name="Gentry M.E."/>
            <person name="Bruce D."/>
            <person name="Richardson P."/>
        </authorList>
    </citation>
    <scope>NUCLEOTIDE SEQUENCE [LARGE SCALE GENOMIC DNA]</scope>
    <source>
        <strain evidence="8">DSM 10229 / NCIMB 13809 / X14</strain>
    </source>
</reference>
<feature type="transmembrane region" description="Helical" evidence="6">
    <location>
        <begin position="130"/>
        <end position="154"/>
    </location>
</feature>
<organism evidence="7 8">
    <name type="scientific">Nitrobacter hamburgensis (strain DSM 10229 / NCIMB 13809 / X14)</name>
    <dbReference type="NCBI Taxonomy" id="323097"/>
    <lineage>
        <taxon>Bacteria</taxon>
        <taxon>Pseudomonadati</taxon>
        <taxon>Pseudomonadota</taxon>
        <taxon>Alphaproteobacteria</taxon>
        <taxon>Hyphomicrobiales</taxon>
        <taxon>Nitrobacteraceae</taxon>
        <taxon>Nitrobacter</taxon>
    </lineage>
</organism>
<dbReference type="PANTHER" id="PTHR36926:SF1">
    <property type="entry name" value="COLICIN V PRODUCTION PROTEIN"/>
    <property type="match status" value="1"/>
</dbReference>
<dbReference type="InterPro" id="IPR052719">
    <property type="entry name" value="CvpA-like"/>
</dbReference>
<keyword evidence="8" id="KW-1185">Reference proteome</keyword>
<sequence length="238" mass="25958">MSYDRQLDRRRNADSRFLGFTSGPDQPMPITILDLVLLAVMLISGLLAMIRGFMREVLSIASWGIAALATLYSFQKLLPFAKTYINSETLAAAAVIGGVFIGTLIVISILTTRISDMVLDSRIGALDRTLGFLFGLARGLLIVVVAFLFFTWLVPDKQRPDWVTGAKSLTVLNSTGAWLQSLLPDDPENTILNKLKKNKPDEEQSDTEPASPGSDGYSKPARDSLKKLIDGKPEGAAK</sequence>
<dbReference type="InterPro" id="IPR003825">
    <property type="entry name" value="Colicin-V_CvpA"/>
</dbReference>
<dbReference type="eggNOG" id="COG1286">
    <property type="taxonomic scope" value="Bacteria"/>
</dbReference>
<dbReference type="AlphaFoldDB" id="Q1QL13"/>
<name>Q1QL13_NITHX</name>
<evidence type="ECO:0000256" key="5">
    <source>
        <dbReference type="SAM" id="MobiDB-lite"/>
    </source>
</evidence>
<keyword evidence="2 6" id="KW-0812">Transmembrane</keyword>
<dbReference type="GO" id="GO:0009403">
    <property type="term" value="P:toxin biosynthetic process"/>
    <property type="evidence" value="ECO:0007669"/>
    <property type="project" value="InterPro"/>
</dbReference>
<dbReference type="Pfam" id="PF02674">
    <property type="entry name" value="Colicin_V"/>
    <property type="match status" value="1"/>
</dbReference>
<accession>Q1QL13</accession>
<evidence type="ECO:0000313" key="7">
    <source>
        <dbReference type="EMBL" id="ABE63084.1"/>
    </source>
</evidence>
<evidence type="ECO:0000256" key="4">
    <source>
        <dbReference type="ARBA" id="ARBA00023136"/>
    </source>
</evidence>
<dbReference type="EMBL" id="CP000319">
    <property type="protein sequence ID" value="ABE63084.1"/>
    <property type="molecule type" value="Genomic_DNA"/>
</dbReference>
<feature type="transmembrane region" description="Helical" evidence="6">
    <location>
        <begin position="90"/>
        <end position="110"/>
    </location>
</feature>
<dbReference type="STRING" id="323097.Nham_2292"/>
<keyword evidence="3 6" id="KW-1133">Transmembrane helix</keyword>
<comment type="subcellular location">
    <subcellularLocation>
        <location evidence="1">Membrane</location>
        <topology evidence="1">Multi-pass membrane protein</topology>
    </subcellularLocation>
</comment>
<proteinExistence type="predicted"/>
<evidence type="ECO:0000256" key="3">
    <source>
        <dbReference type="ARBA" id="ARBA00022989"/>
    </source>
</evidence>
<dbReference type="KEGG" id="nha:Nham_2292"/>
<keyword evidence="4 6" id="KW-0472">Membrane</keyword>
<dbReference type="Proteomes" id="UP000001953">
    <property type="component" value="Chromosome"/>
</dbReference>
<dbReference type="GO" id="GO:0016020">
    <property type="term" value="C:membrane"/>
    <property type="evidence" value="ECO:0007669"/>
    <property type="project" value="UniProtKB-SubCell"/>
</dbReference>
<feature type="region of interest" description="Disordered" evidence="5">
    <location>
        <begin position="190"/>
        <end position="238"/>
    </location>
</feature>
<evidence type="ECO:0000256" key="2">
    <source>
        <dbReference type="ARBA" id="ARBA00022692"/>
    </source>
</evidence>
<gene>
    <name evidence="7" type="ordered locus">Nham_2292</name>
</gene>